<dbReference type="Pfam" id="PF12796">
    <property type="entry name" value="Ank_2"/>
    <property type="match status" value="1"/>
</dbReference>
<reference evidence="9" key="1">
    <citation type="submission" date="2020-05" db="EMBL/GenBank/DDBJ databases">
        <title>WGS assembly of Panicum virgatum.</title>
        <authorList>
            <person name="Lovell J.T."/>
            <person name="Jenkins J."/>
            <person name="Shu S."/>
            <person name="Juenger T.E."/>
            <person name="Schmutz J."/>
        </authorList>
    </citation>
    <scope>NUCLEOTIDE SEQUENCE</scope>
    <source>
        <strain evidence="9">AP13</strain>
    </source>
</reference>
<dbReference type="InterPro" id="IPR002110">
    <property type="entry name" value="Ankyrin_rpt"/>
</dbReference>
<dbReference type="GO" id="GO:0005886">
    <property type="term" value="C:plasma membrane"/>
    <property type="evidence" value="ECO:0007669"/>
    <property type="project" value="TreeGrafter"/>
</dbReference>
<evidence type="ECO:0000256" key="2">
    <source>
        <dbReference type="ARBA" id="ARBA00022692"/>
    </source>
</evidence>
<keyword evidence="2 7" id="KW-0812">Transmembrane</keyword>
<keyword evidence="10" id="KW-1185">Reference proteome</keyword>
<dbReference type="PANTHER" id="PTHR24186:SF50">
    <property type="entry name" value="ANKYRIN REPEAT-CONTAINING PROTEIN ITN1-LIKE ISOFORM X1"/>
    <property type="match status" value="1"/>
</dbReference>
<evidence type="ECO:0000313" key="9">
    <source>
        <dbReference type="EMBL" id="KAG2659441.1"/>
    </source>
</evidence>
<organism evidence="9 10">
    <name type="scientific">Panicum virgatum</name>
    <name type="common">Blackwell switchgrass</name>
    <dbReference type="NCBI Taxonomy" id="38727"/>
    <lineage>
        <taxon>Eukaryota</taxon>
        <taxon>Viridiplantae</taxon>
        <taxon>Streptophyta</taxon>
        <taxon>Embryophyta</taxon>
        <taxon>Tracheophyta</taxon>
        <taxon>Spermatophyta</taxon>
        <taxon>Magnoliopsida</taxon>
        <taxon>Liliopsida</taxon>
        <taxon>Poales</taxon>
        <taxon>Poaceae</taxon>
        <taxon>PACMAD clade</taxon>
        <taxon>Panicoideae</taxon>
        <taxon>Panicodae</taxon>
        <taxon>Paniceae</taxon>
        <taxon>Panicinae</taxon>
        <taxon>Panicum</taxon>
        <taxon>Panicum sect. Hiantes</taxon>
    </lineage>
</organism>
<feature type="transmembrane region" description="Helical" evidence="7">
    <location>
        <begin position="411"/>
        <end position="436"/>
    </location>
</feature>
<dbReference type="AlphaFoldDB" id="A0A8T0XD78"/>
<dbReference type="Proteomes" id="UP000823388">
    <property type="component" value="Chromosome 1K"/>
</dbReference>
<comment type="caution">
    <text evidence="9">The sequence shown here is derived from an EMBL/GenBank/DDBJ whole genome shotgun (WGS) entry which is preliminary data.</text>
</comment>
<accession>A0A8T0XD78</accession>
<dbReference type="PANTHER" id="PTHR24186">
    <property type="entry name" value="PROTEIN PHOSPHATASE 1 REGULATORY SUBUNIT"/>
    <property type="match status" value="1"/>
</dbReference>
<feature type="transmembrane region" description="Helical" evidence="7">
    <location>
        <begin position="369"/>
        <end position="390"/>
    </location>
</feature>
<evidence type="ECO:0000256" key="4">
    <source>
        <dbReference type="ARBA" id="ARBA00022989"/>
    </source>
</evidence>
<feature type="domain" description="PGG" evidence="8">
    <location>
        <begin position="250"/>
        <end position="362"/>
    </location>
</feature>
<dbReference type="EMBL" id="CM029037">
    <property type="protein sequence ID" value="KAG2659441.1"/>
    <property type="molecule type" value="Genomic_DNA"/>
</dbReference>
<comment type="subcellular location">
    <subcellularLocation>
        <location evidence="1">Membrane</location>
        <topology evidence="1">Multi-pass membrane protein</topology>
    </subcellularLocation>
</comment>
<gene>
    <name evidence="9" type="ORF">PVAP13_1KG356400</name>
</gene>
<sequence length="442" mass="48733">MTKKLLEWNEDLIKHRSSGSTPLHFAASWDIKRRAGLQGDISRRTELLLDATPLNFAAAALDIDRRAGLLLDAYESSAYQPDNTGSFPIHVAALGNNLAVVHVMLEKCPDCAQLRDAQGRTFLHIAVSKDYYHLVRRSISLLFAFQMRRFASIVNMQDNEGNSAPHFAAACGGPGTLRQLIWRKEVQLNLQNNQGRTPLDLSHSRTPPGVFFGLDPNNRVYKMLMAAGARFGVRRRGEEAPMLNEEKEAETIKESTTIVGVVSVLILTVSFAAAFQSPGGYSTDANRAGTPELAKMYSFQAFVAANNLATLCSGMSTLSLMYAGVSTVDIRTRGRAFVISVFFLKSSARCLAGAFVFGTYAVLDPVAHVIAFLTWLFSFFMLVDIVWFTWAVCTDQLALLNRRGVGACLSLAYSFVTVPLVQLWPYVVMACFIAYLKVHGIH</sequence>
<dbReference type="Pfam" id="PF13962">
    <property type="entry name" value="PGG"/>
    <property type="match status" value="1"/>
</dbReference>
<name>A0A8T0XD78_PANVG</name>
<keyword evidence="5" id="KW-0040">ANK repeat</keyword>
<evidence type="ECO:0000256" key="6">
    <source>
        <dbReference type="ARBA" id="ARBA00023136"/>
    </source>
</evidence>
<feature type="transmembrane region" description="Helical" evidence="7">
    <location>
        <begin position="297"/>
        <end position="325"/>
    </location>
</feature>
<evidence type="ECO:0000259" key="8">
    <source>
        <dbReference type="Pfam" id="PF13962"/>
    </source>
</evidence>
<feature type="transmembrane region" description="Helical" evidence="7">
    <location>
        <begin position="257"/>
        <end position="277"/>
    </location>
</feature>
<keyword evidence="3" id="KW-0677">Repeat</keyword>
<proteinExistence type="predicted"/>
<evidence type="ECO:0000256" key="1">
    <source>
        <dbReference type="ARBA" id="ARBA00004141"/>
    </source>
</evidence>
<dbReference type="InterPro" id="IPR026961">
    <property type="entry name" value="PGG_dom"/>
</dbReference>
<evidence type="ECO:0000256" key="7">
    <source>
        <dbReference type="SAM" id="Phobius"/>
    </source>
</evidence>
<dbReference type="Gene3D" id="1.25.40.20">
    <property type="entry name" value="Ankyrin repeat-containing domain"/>
    <property type="match status" value="1"/>
</dbReference>
<keyword evidence="6 7" id="KW-0472">Membrane</keyword>
<evidence type="ECO:0000256" key="5">
    <source>
        <dbReference type="ARBA" id="ARBA00023043"/>
    </source>
</evidence>
<feature type="transmembrane region" description="Helical" evidence="7">
    <location>
        <begin position="337"/>
        <end position="363"/>
    </location>
</feature>
<dbReference type="SUPFAM" id="SSF48403">
    <property type="entry name" value="Ankyrin repeat"/>
    <property type="match status" value="1"/>
</dbReference>
<keyword evidence="4 7" id="KW-1133">Transmembrane helix</keyword>
<protein>
    <recommendedName>
        <fullName evidence="8">PGG domain-containing protein</fullName>
    </recommendedName>
</protein>
<dbReference type="InterPro" id="IPR036770">
    <property type="entry name" value="Ankyrin_rpt-contain_sf"/>
</dbReference>
<evidence type="ECO:0000313" key="10">
    <source>
        <dbReference type="Proteomes" id="UP000823388"/>
    </source>
</evidence>
<evidence type="ECO:0000256" key="3">
    <source>
        <dbReference type="ARBA" id="ARBA00022737"/>
    </source>
</evidence>